<evidence type="ECO:0000259" key="3">
    <source>
        <dbReference type="PROSITE" id="PS51186"/>
    </source>
</evidence>
<keyword evidence="5" id="KW-1185">Reference proteome</keyword>
<proteinExistence type="predicted"/>
<dbReference type="CDD" id="cd04301">
    <property type="entry name" value="NAT_SF"/>
    <property type="match status" value="1"/>
</dbReference>
<name>A0A9Q9IJL7_9ACTN</name>
<dbReference type="RefSeq" id="WP_033361273.1">
    <property type="nucleotide sequence ID" value="NZ_CP073767.1"/>
</dbReference>
<evidence type="ECO:0000256" key="2">
    <source>
        <dbReference type="ARBA" id="ARBA00023315"/>
    </source>
</evidence>
<dbReference type="InterPro" id="IPR050832">
    <property type="entry name" value="Bact_Acetyltransf"/>
</dbReference>
<dbReference type="PANTHER" id="PTHR43877">
    <property type="entry name" value="AMINOALKYLPHOSPHONATE N-ACETYLTRANSFERASE-RELATED-RELATED"/>
    <property type="match status" value="1"/>
</dbReference>
<dbReference type="EMBL" id="CP073767">
    <property type="protein sequence ID" value="UWZ56806.1"/>
    <property type="molecule type" value="Genomic_DNA"/>
</dbReference>
<protein>
    <submittedName>
        <fullName evidence="4">GNAT family N-acetyltransferase</fullName>
    </submittedName>
</protein>
<keyword evidence="1" id="KW-0808">Transferase</keyword>
<dbReference type="Pfam" id="PF00583">
    <property type="entry name" value="Acetyltransf_1"/>
    <property type="match status" value="1"/>
</dbReference>
<dbReference type="PROSITE" id="PS51186">
    <property type="entry name" value="GNAT"/>
    <property type="match status" value="1"/>
</dbReference>
<evidence type="ECO:0000313" key="4">
    <source>
        <dbReference type="EMBL" id="UWZ56806.1"/>
    </source>
</evidence>
<keyword evidence="2" id="KW-0012">Acyltransferase</keyword>
<sequence length="155" mass="16691">MTDWTIEARAWDDPAGAALRAAQRAELDARYGNDNHEPGAAPSAGDIDVFLVAVGDADGTAVGCGGLRRLEPSAAEIKRMYVVPPARGTGVATAVLRALEEAALARGWTTLRLETGTEQPDAQRFYEREGYHRIPLFGVYAGSTLSVCYERTLRP</sequence>
<accession>A0A9Q9IJL7</accession>
<evidence type="ECO:0000256" key="1">
    <source>
        <dbReference type="ARBA" id="ARBA00022679"/>
    </source>
</evidence>
<organism evidence="4 5">
    <name type="scientific">Dactylosporangium aurantiacum</name>
    <dbReference type="NCBI Taxonomy" id="35754"/>
    <lineage>
        <taxon>Bacteria</taxon>
        <taxon>Bacillati</taxon>
        <taxon>Actinomycetota</taxon>
        <taxon>Actinomycetes</taxon>
        <taxon>Micromonosporales</taxon>
        <taxon>Micromonosporaceae</taxon>
        <taxon>Dactylosporangium</taxon>
    </lineage>
</organism>
<dbReference type="InterPro" id="IPR016181">
    <property type="entry name" value="Acyl_CoA_acyltransferase"/>
</dbReference>
<dbReference type="SUPFAM" id="SSF55729">
    <property type="entry name" value="Acyl-CoA N-acyltransferases (Nat)"/>
    <property type="match status" value="1"/>
</dbReference>
<dbReference type="OrthoDB" id="9803233at2"/>
<dbReference type="Proteomes" id="UP001058003">
    <property type="component" value="Chromosome"/>
</dbReference>
<dbReference type="InterPro" id="IPR000182">
    <property type="entry name" value="GNAT_dom"/>
</dbReference>
<reference evidence="4" key="1">
    <citation type="submission" date="2021-04" db="EMBL/GenBank/DDBJ databases">
        <title>Dactylosporangium aurantiacum NRRL B-8018 full assembly.</title>
        <authorList>
            <person name="Hartkoorn R.C."/>
            <person name="Beaudoing E."/>
            <person name="Hot D."/>
        </authorList>
    </citation>
    <scope>NUCLEOTIDE SEQUENCE</scope>
    <source>
        <strain evidence="4">NRRL B-8018</strain>
    </source>
</reference>
<feature type="domain" description="N-acetyltransferase" evidence="3">
    <location>
        <begin position="6"/>
        <end position="154"/>
    </location>
</feature>
<dbReference type="AlphaFoldDB" id="A0A9Q9IJL7"/>
<gene>
    <name evidence="4" type="ORF">Daura_11865</name>
</gene>
<dbReference type="KEGG" id="daur:Daura_11865"/>
<dbReference type="Gene3D" id="3.40.630.30">
    <property type="match status" value="1"/>
</dbReference>
<dbReference type="PANTHER" id="PTHR43877:SF2">
    <property type="entry name" value="AMINOALKYLPHOSPHONATE N-ACETYLTRANSFERASE-RELATED"/>
    <property type="match status" value="1"/>
</dbReference>
<evidence type="ECO:0000313" key="5">
    <source>
        <dbReference type="Proteomes" id="UP001058003"/>
    </source>
</evidence>
<dbReference type="GO" id="GO:0016747">
    <property type="term" value="F:acyltransferase activity, transferring groups other than amino-acyl groups"/>
    <property type="evidence" value="ECO:0007669"/>
    <property type="project" value="InterPro"/>
</dbReference>